<sequence length="103" mass="11921">MLETTKHFGHFSVHHDNHIQYKHAHRCMSMEKYISSLLEGLFPIITPAPKLDVGQNIIFNCGWAIPQNFSPLIILTHLMNYKVDCSEDLKSIIFMLPLVFCIH</sequence>
<protein>
    <submittedName>
        <fullName evidence="1">Uncharacterized protein</fullName>
    </submittedName>
</protein>
<proteinExistence type="predicted"/>
<dbReference type="EMBL" id="GBXM01072196">
    <property type="protein sequence ID" value="JAH36381.1"/>
    <property type="molecule type" value="Transcribed_RNA"/>
</dbReference>
<reference evidence="1" key="2">
    <citation type="journal article" date="2015" name="Fish Shellfish Immunol.">
        <title>Early steps in the European eel (Anguilla anguilla)-Vibrio vulnificus interaction in the gills: Role of the RtxA13 toxin.</title>
        <authorList>
            <person name="Callol A."/>
            <person name="Pajuelo D."/>
            <person name="Ebbesson L."/>
            <person name="Teles M."/>
            <person name="MacKenzie S."/>
            <person name="Amaro C."/>
        </authorList>
    </citation>
    <scope>NUCLEOTIDE SEQUENCE</scope>
</reference>
<name>A0A0E9S531_ANGAN</name>
<evidence type="ECO:0000313" key="1">
    <source>
        <dbReference type="EMBL" id="JAH36381.1"/>
    </source>
</evidence>
<organism evidence="1">
    <name type="scientific">Anguilla anguilla</name>
    <name type="common">European freshwater eel</name>
    <name type="synonym">Muraena anguilla</name>
    <dbReference type="NCBI Taxonomy" id="7936"/>
    <lineage>
        <taxon>Eukaryota</taxon>
        <taxon>Metazoa</taxon>
        <taxon>Chordata</taxon>
        <taxon>Craniata</taxon>
        <taxon>Vertebrata</taxon>
        <taxon>Euteleostomi</taxon>
        <taxon>Actinopterygii</taxon>
        <taxon>Neopterygii</taxon>
        <taxon>Teleostei</taxon>
        <taxon>Anguilliformes</taxon>
        <taxon>Anguillidae</taxon>
        <taxon>Anguilla</taxon>
    </lineage>
</organism>
<accession>A0A0E9S531</accession>
<dbReference type="AlphaFoldDB" id="A0A0E9S531"/>
<reference evidence="1" key="1">
    <citation type="submission" date="2014-11" db="EMBL/GenBank/DDBJ databases">
        <authorList>
            <person name="Amaro Gonzalez C."/>
        </authorList>
    </citation>
    <scope>NUCLEOTIDE SEQUENCE</scope>
</reference>